<keyword evidence="2" id="KW-1185">Reference proteome</keyword>
<proteinExistence type="predicted"/>
<dbReference type="OrthoDB" id="2613857at2"/>
<evidence type="ECO:0000313" key="1">
    <source>
        <dbReference type="EMBL" id="OPA76105.1"/>
    </source>
</evidence>
<accession>A0A1T2X8F2</accession>
<protein>
    <submittedName>
        <fullName evidence="1">Uncharacterized protein</fullName>
    </submittedName>
</protein>
<gene>
    <name evidence="1" type="ORF">BVG16_17970</name>
</gene>
<dbReference type="RefSeq" id="WP_078500261.1">
    <property type="nucleotide sequence ID" value="NZ_MSZX01000007.1"/>
</dbReference>
<evidence type="ECO:0000313" key="2">
    <source>
        <dbReference type="Proteomes" id="UP000190188"/>
    </source>
</evidence>
<comment type="caution">
    <text evidence="1">The sequence shown here is derived from an EMBL/GenBank/DDBJ whole genome shotgun (WGS) entry which is preliminary data.</text>
</comment>
<dbReference type="EMBL" id="MSZX01000007">
    <property type="protein sequence ID" value="OPA76105.1"/>
    <property type="molecule type" value="Genomic_DNA"/>
</dbReference>
<sequence>MSLNPIRTVSSLDQDTSHLTRMELFQMEASSHVTCMILKLSSVDHIGWAECRLDTTAPVDLVKWAATFQQFVGLNVEQAIQHLHGNHASWNPYKARLAEAALLDLGRFYDRHSFIEQETLCLYSESQLLDLSQAYYIFILD</sequence>
<dbReference type="AlphaFoldDB" id="A0A1T2X8F2"/>
<reference evidence="1 2" key="1">
    <citation type="submission" date="2017-01" db="EMBL/GenBank/DDBJ databases">
        <title>Genome analysis of Paenibacillus selenitrireducens ES3-24.</title>
        <authorList>
            <person name="Xu D."/>
            <person name="Yao R."/>
            <person name="Zheng S."/>
        </authorList>
    </citation>
    <scope>NUCLEOTIDE SEQUENCE [LARGE SCALE GENOMIC DNA]</scope>
    <source>
        <strain evidence="1 2">ES3-24</strain>
    </source>
</reference>
<organism evidence="1 2">
    <name type="scientific">Paenibacillus selenitireducens</name>
    <dbReference type="NCBI Taxonomy" id="1324314"/>
    <lineage>
        <taxon>Bacteria</taxon>
        <taxon>Bacillati</taxon>
        <taxon>Bacillota</taxon>
        <taxon>Bacilli</taxon>
        <taxon>Bacillales</taxon>
        <taxon>Paenibacillaceae</taxon>
        <taxon>Paenibacillus</taxon>
    </lineage>
</organism>
<name>A0A1T2X8F2_9BACL</name>
<dbReference type="Proteomes" id="UP000190188">
    <property type="component" value="Unassembled WGS sequence"/>
</dbReference>